<comment type="caution">
    <text evidence="16">The sequence shown here is derived from an EMBL/GenBank/DDBJ whole genome shotgun (WGS) entry which is preliminary data.</text>
</comment>
<evidence type="ECO:0000256" key="12">
    <source>
        <dbReference type="ARBA" id="ARBA00023136"/>
    </source>
</evidence>
<feature type="transmembrane region" description="Helical" evidence="15">
    <location>
        <begin position="7"/>
        <end position="23"/>
    </location>
</feature>
<organism evidence="16 17">
    <name type="scientific">Hyalangium minutum</name>
    <dbReference type="NCBI Taxonomy" id="394096"/>
    <lineage>
        <taxon>Bacteria</taxon>
        <taxon>Pseudomonadati</taxon>
        <taxon>Myxococcota</taxon>
        <taxon>Myxococcia</taxon>
        <taxon>Myxococcales</taxon>
        <taxon>Cystobacterineae</taxon>
        <taxon>Archangiaceae</taxon>
        <taxon>Hyalangium</taxon>
    </lineage>
</organism>
<keyword evidence="4" id="KW-0444">Lipid biosynthesis</keyword>
<dbReference type="Pfam" id="PF02353">
    <property type="entry name" value="CMAS"/>
    <property type="match status" value="1"/>
</dbReference>
<evidence type="ECO:0000256" key="6">
    <source>
        <dbReference type="ARBA" id="ARBA00022679"/>
    </source>
</evidence>
<accession>A0A085WWR3</accession>
<evidence type="ECO:0000256" key="11">
    <source>
        <dbReference type="ARBA" id="ARBA00023098"/>
    </source>
</evidence>
<keyword evidence="8 15" id="KW-0812">Transmembrane</keyword>
<dbReference type="GO" id="GO:0016020">
    <property type="term" value="C:membrane"/>
    <property type="evidence" value="ECO:0007669"/>
    <property type="project" value="UniProtKB-SubCell"/>
</dbReference>
<evidence type="ECO:0000256" key="14">
    <source>
        <dbReference type="SAM" id="MobiDB-lite"/>
    </source>
</evidence>
<dbReference type="AlphaFoldDB" id="A0A085WWR3"/>
<evidence type="ECO:0000313" key="17">
    <source>
        <dbReference type="Proteomes" id="UP000028725"/>
    </source>
</evidence>
<keyword evidence="6" id="KW-0808">Transferase</keyword>
<dbReference type="PANTHER" id="PTHR45197">
    <property type="entry name" value="SYNTHASE, PUTATIVE (AFU_ORTHOLOGUE AFUA_7G04190)-RELATED"/>
    <property type="match status" value="1"/>
</dbReference>
<dbReference type="GO" id="GO:0032259">
    <property type="term" value="P:methylation"/>
    <property type="evidence" value="ECO:0007669"/>
    <property type="project" value="UniProtKB-KW"/>
</dbReference>
<evidence type="ECO:0000256" key="5">
    <source>
        <dbReference type="ARBA" id="ARBA00022603"/>
    </source>
</evidence>
<evidence type="ECO:0000256" key="4">
    <source>
        <dbReference type="ARBA" id="ARBA00022516"/>
    </source>
</evidence>
<dbReference type="STRING" id="394096.DB31_0387"/>
<keyword evidence="12 15" id="KW-0472">Membrane</keyword>
<comment type="subcellular location">
    <subcellularLocation>
        <location evidence="1">Membrane</location>
        <topology evidence="1">Multi-pass membrane protein</topology>
    </subcellularLocation>
</comment>
<dbReference type="Gene3D" id="3.40.50.150">
    <property type="entry name" value="Vaccinia Virus protein VP39"/>
    <property type="match status" value="1"/>
</dbReference>
<feature type="compositionally biased region" description="Basic and acidic residues" evidence="14">
    <location>
        <begin position="426"/>
        <end position="438"/>
    </location>
</feature>
<evidence type="ECO:0000256" key="9">
    <source>
        <dbReference type="ARBA" id="ARBA00022919"/>
    </source>
</evidence>
<reference evidence="16 17" key="1">
    <citation type="submission" date="2014-04" db="EMBL/GenBank/DDBJ databases">
        <title>Genome assembly of Hyalangium minutum DSM 14724.</title>
        <authorList>
            <person name="Sharma G."/>
            <person name="Subramanian S."/>
        </authorList>
    </citation>
    <scope>NUCLEOTIDE SEQUENCE [LARGE SCALE GENOMIC DNA]</scope>
    <source>
        <strain evidence="16 17">DSM 14724</strain>
    </source>
</reference>
<evidence type="ECO:0000256" key="1">
    <source>
        <dbReference type="ARBA" id="ARBA00004141"/>
    </source>
</evidence>
<evidence type="ECO:0000256" key="8">
    <source>
        <dbReference type="ARBA" id="ARBA00022692"/>
    </source>
</evidence>
<feature type="transmembrane region" description="Helical" evidence="15">
    <location>
        <begin position="29"/>
        <end position="51"/>
    </location>
</feature>
<feature type="transmembrane region" description="Helical" evidence="15">
    <location>
        <begin position="389"/>
        <end position="410"/>
    </location>
</feature>
<comment type="pathway">
    <text evidence="2">Lipid metabolism; sphingolipid metabolism.</text>
</comment>
<comment type="pathway">
    <text evidence="3">Sphingolipid metabolism.</text>
</comment>
<evidence type="ECO:0000256" key="10">
    <source>
        <dbReference type="ARBA" id="ARBA00022989"/>
    </source>
</evidence>
<keyword evidence="9" id="KW-0746">Sphingolipid metabolism</keyword>
<evidence type="ECO:0000256" key="3">
    <source>
        <dbReference type="ARBA" id="ARBA00004991"/>
    </source>
</evidence>
<sequence>MEQSRFTLLLIPTLFATVMTLILNRGWPVFVISWLAVPLLGVVVPLLYLVYRSYQTSDGTAKWEQYVSWRDPQEAAKWTGKKIPMEILYEAYMAEKLDFKQDVHETLLRRNQLFRFCFTWGDVKFYFREFLGQNVTHSIESDRGDIAHVYNRGNDFYNWFLGPTMTYTSGMFRSPDESLEVAQERKLETVCKYVQMKPGEKHLDIGCGWGPLIVHAAKNFGTHSTGITLAQEQADWANKRAADNGVADRVRVLVDDYRNLPVEKYDKITCLEMAEHVGIKNFQKFLLQVKGMLKDDGIFYLQIAGLRRPWQFEDLVWGLFMGKYIFPGADASCPLGFVINQAERAEFEVHRVENCGVHYGLTIRKWYENWKRNEAAIVAKYGQRWFRMWMVFLGWSVIIAGQGSSTVFMITMTKNTVNDKGTVSPEEAKDQAFSREARWVGPNPVATQQ</sequence>
<dbReference type="CDD" id="cd02440">
    <property type="entry name" value="AdoMet_MTases"/>
    <property type="match status" value="1"/>
</dbReference>
<evidence type="ECO:0000313" key="16">
    <source>
        <dbReference type="EMBL" id="KFE72126.1"/>
    </source>
</evidence>
<name>A0A085WWR3_9BACT</name>
<keyword evidence="10 15" id="KW-1133">Transmembrane helix</keyword>
<dbReference type="SUPFAM" id="SSF53335">
    <property type="entry name" value="S-adenosyl-L-methionine-dependent methyltransferases"/>
    <property type="match status" value="1"/>
</dbReference>
<dbReference type="Proteomes" id="UP000028725">
    <property type="component" value="Unassembled WGS sequence"/>
</dbReference>
<dbReference type="GO" id="GO:0006665">
    <property type="term" value="P:sphingolipid metabolic process"/>
    <property type="evidence" value="ECO:0007669"/>
    <property type="project" value="UniProtKB-KW"/>
</dbReference>
<keyword evidence="11" id="KW-0443">Lipid metabolism</keyword>
<dbReference type="InterPro" id="IPR052290">
    <property type="entry name" value="Sphingo_C9-MT"/>
</dbReference>
<keyword evidence="17" id="KW-1185">Reference proteome</keyword>
<dbReference type="EC" id="2.1.1.317" evidence="13"/>
<gene>
    <name evidence="16" type="ORF">DB31_0387</name>
</gene>
<dbReference type="GO" id="GO:0008168">
    <property type="term" value="F:methyltransferase activity"/>
    <property type="evidence" value="ECO:0007669"/>
    <property type="project" value="UniProtKB-KW"/>
</dbReference>
<feature type="region of interest" description="Disordered" evidence="14">
    <location>
        <begin position="421"/>
        <end position="449"/>
    </location>
</feature>
<dbReference type="InterPro" id="IPR029063">
    <property type="entry name" value="SAM-dependent_MTases_sf"/>
</dbReference>
<evidence type="ECO:0000256" key="13">
    <source>
        <dbReference type="ARBA" id="ARBA00039020"/>
    </source>
</evidence>
<evidence type="ECO:0000256" key="2">
    <source>
        <dbReference type="ARBA" id="ARBA00004760"/>
    </source>
</evidence>
<evidence type="ECO:0000256" key="7">
    <source>
        <dbReference type="ARBA" id="ARBA00022691"/>
    </source>
</evidence>
<keyword evidence="7" id="KW-0949">S-adenosyl-L-methionine</keyword>
<dbReference type="PANTHER" id="PTHR45197:SF1">
    <property type="entry name" value="SPHINGOLIPID C9-METHYLTRANSFERASE A-RELATED"/>
    <property type="match status" value="1"/>
</dbReference>
<keyword evidence="5" id="KW-0489">Methyltransferase</keyword>
<evidence type="ECO:0000256" key="15">
    <source>
        <dbReference type="SAM" id="Phobius"/>
    </source>
</evidence>
<proteinExistence type="predicted"/>
<protein>
    <recommendedName>
        <fullName evidence="13">sphingolipid C(9)-methyltransferase</fullName>
        <ecNumber evidence="13">2.1.1.317</ecNumber>
    </recommendedName>
</protein>
<dbReference type="EMBL" id="JMCB01000001">
    <property type="protein sequence ID" value="KFE72126.1"/>
    <property type="molecule type" value="Genomic_DNA"/>
</dbReference>